<sequence length="287" mass="32595">MLSSFLVAMKEALGFRVCVDAHNAGLFPAEGRSPRLMRLSAYIQERSDLTLVTNRDMHEQVKKNRGRPFIIQDRIPDIPRTPPAALKGRNNILFICSYAEDEPYHLVFEAARRLDPDVHIYVTGNYRKKNIDPGLLPANVSLTGYIPEERYVEMLNSVDATIDLTEREGCLVCGAYESVAVEKPQILSDTQALRRYFHKGAVYTPHTAQGIRDSIHALLRDRKRLEQEVRELKEQRSREWEIKRSALALLLEDMARGRAGHREVHLGEHGPASYASCSDAGWNKGEM</sequence>
<proteinExistence type="predicted"/>
<dbReference type="InterPro" id="IPR001296">
    <property type="entry name" value="Glyco_trans_1"/>
</dbReference>
<dbReference type="SUPFAM" id="SSF53756">
    <property type="entry name" value="UDP-Glycosyltransferase/glycogen phosphorylase"/>
    <property type="match status" value="1"/>
</dbReference>
<protein>
    <recommendedName>
        <fullName evidence="2">Glycosyl transferase family 1 domain-containing protein</fullName>
    </recommendedName>
</protein>
<evidence type="ECO:0000313" key="3">
    <source>
        <dbReference type="EMBL" id="VFU14092.1"/>
    </source>
</evidence>
<reference evidence="3" key="1">
    <citation type="submission" date="2019-03" db="EMBL/GenBank/DDBJ databases">
        <authorList>
            <person name="Hao L."/>
        </authorList>
    </citation>
    <scope>NUCLEOTIDE SEQUENCE</scope>
</reference>
<keyword evidence="1" id="KW-0175">Coiled coil</keyword>
<dbReference type="Pfam" id="PF00534">
    <property type="entry name" value="Glycos_transf_1"/>
    <property type="match status" value="1"/>
</dbReference>
<dbReference type="Gene3D" id="3.40.50.2000">
    <property type="entry name" value="Glycogen Phosphorylase B"/>
    <property type="match status" value="1"/>
</dbReference>
<dbReference type="AlphaFoldDB" id="A0A485LZ90"/>
<evidence type="ECO:0000256" key="1">
    <source>
        <dbReference type="SAM" id="Coils"/>
    </source>
</evidence>
<feature type="domain" description="Glycosyl transferase family 1" evidence="2">
    <location>
        <begin position="87"/>
        <end position="227"/>
    </location>
</feature>
<organism evidence="3">
    <name type="scientific">anaerobic digester metagenome</name>
    <dbReference type="NCBI Taxonomy" id="1263854"/>
    <lineage>
        <taxon>unclassified sequences</taxon>
        <taxon>metagenomes</taxon>
        <taxon>ecological metagenomes</taxon>
    </lineage>
</organism>
<evidence type="ECO:0000259" key="2">
    <source>
        <dbReference type="Pfam" id="PF00534"/>
    </source>
</evidence>
<dbReference type="GO" id="GO:0016757">
    <property type="term" value="F:glycosyltransferase activity"/>
    <property type="evidence" value="ECO:0007669"/>
    <property type="project" value="InterPro"/>
</dbReference>
<dbReference type="EMBL" id="CAADRM010000087">
    <property type="protein sequence ID" value="VFU14092.1"/>
    <property type="molecule type" value="Genomic_DNA"/>
</dbReference>
<name>A0A485LZ90_9ZZZZ</name>
<feature type="coiled-coil region" evidence="1">
    <location>
        <begin position="208"/>
        <end position="235"/>
    </location>
</feature>
<accession>A0A485LZ90</accession>
<gene>
    <name evidence="3" type="ORF">SCFA_250007</name>
</gene>